<dbReference type="Proteomes" id="UP000030635">
    <property type="component" value="Chromosome"/>
</dbReference>
<gene>
    <name evidence="2" type="ORF">U729_1175</name>
</gene>
<dbReference type="RefSeq" id="WP_052139462.1">
    <property type="nucleotide sequence ID" value="NZ_CP006905.1"/>
</dbReference>
<dbReference type="PROSITE" id="PS51832">
    <property type="entry name" value="HD_GYP"/>
    <property type="match status" value="1"/>
</dbReference>
<dbReference type="OrthoDB" id="9804747at2"/>
<dbReference type="PANTHER" id="PTHR43155">
    <property type="entry name" value="CYCLIC DI-GMP PHOSPHODIESTERASE PA4108-RELATED"/>
    <property type="match status" value="1"/>
</dbReference>
<dbReference type="Gene3D" id="1.10.3210.10">
    <property type="entry name" value="Hypothetical protein af1432"/>
    <property type="match status" value="1"/>
</dbReference>
<name>A0A0A7G040_9CLOT</name>
<feature type="domain" description="HD-GYP" evidence="1">
    <location>
        <begin position="43"/>
        <end position="240"/>
    </location>
</feature>
<dbReference type="KEGG" id="cbv:U729_1175"/>
<organism evidence="2 3">
    <name type="scientific">Clostridium baratii str. Sullivan</name>
    <dbReference type="NCBI Taxonomy" id="1415775"/>
    <lineage>
        <taxon>Bacteria</taxon>
        <taxon>Bacillati</taxon>
        <taxon>Bacillota</taxon>
        <taxon>Clostridia</taxon>
        <taxon>Eubacteriales</taxon>
        <taxon>Clostridiaceae</taxon>
        <taxon>Clostridium</taxon>
    </lineage>
</organism>
<dbReference type="SMART" id="SM00471">
    <property type="entry name" value="HDc"/>
    <property type="match status" value="1"/>
</dbReference>
<dbReference type="PANTHER" id="PTHR43155:SF2">
    <property type="entry name" value="CYCLIC DI-GMP PHOSPHODIESTERASE PA4108"/>
    <property type="match status" value="1"/>
</dbReference>
<evidence type="ECO:0000259" key="1">
    <source>
        <dbReference type="PROSITE" id="PS51832"/>
    </source>
</evidence>
<dbReference type="Pfam" id="PF13487">
    <property type="entry name" value="HD_5"/>
    <property type="match status" value="1"/>
</dbReference>
<evidence type="ECO:0000313" key="2">
    <source>
        <dbReference type="EMBL" id="AIY84545.1"/>
    </source>
</evidence>
<dbReference type="InterPro" id="IPR037522">
    <property type="entry name" value="HD_GYP_dom"/>
</dbReference>
<evidence type="ECO:0000313" key="3">
    <source>
        <dbReference type="Proteomes" id="UP000030635"/>
    </source>
</evidence>
<reference evidence="2 3" key="1">
    <citation type="journal article" date="2015" name="Infect. Genet. Evol.">
        <title>Genomic sequences of six botulinum neurotoxin-producing strains representing three clostridial species illustrate the mobility and diversity of botulinum neurotoxin genes.</title>
        <authorList>
            <person name="Smith T.J."/>
            <person name="Hill K.K."/>
            <person name="Xie G."/>
            <person name="Foley B.T."/>
            <person name="Williamson C.H."/>
            <person name="Foster J.T."/>
            <person name="Johnson S.L."/>
            <person name="Chertkov O."/>
            <person name="Teshima H."/>
            <person name="Gibbons H.S."/>
            <person name="Johnsky L.A."/>
            <person name="Karavis M.A."/>
            <person name="Smith L.A."/>
        </authorList>
    </citation>
    <scope>NUCLEOTIDE SEQUENCE [LARGE SCALE GENOMIC DNA]</scope>
    <source>
        <strain evidence="2 3">Sullivan</strain>
    </source>
</reference>
<sequence>MGVIPIDIKFSIIPYIRNKLNTVLSNIFKDYKIISILSENIVDEILDNDLILFTLLELKNKDEYTYRHSVSVATFSLALGISLNLNIKDLKELFIGALLHDIGKLFVPSSILLKKSALTTEEFEIMKGHSKKGYNYLILKNLGISNKALRICLEHHERIDGTGYPNNLKRNEIGILSKIVSIADVYDALTSNRSYRTPLNADDALNYINLNINSTFDEVLSKIFCKIIRLNPKDKPSISINPNILEINSQIHNTSLLKPTIKLINNSNYKLKYTSKFVKNFNIN</sequence>
<keyword evidence="3" id="KW-1185">Reference proteome</keyword>
<proteinExistence type="predicted"/>
<dbReference type="CDD" id="cd00077">
    <property type="entry name" value="HDc"/>
    <property type="match status" value="1"/>
</dbReference>
<dbReference type="AlphaFoldDB" id="A0A0A7G040"/>
<dbReference type="eggNOG" id="COG2206">
    <property type="taxonomic scope" value="Bacteria"/>
</dbReference>
<dbReference type="InterPro" id="IPR003607">
    <property type="entry name" value="HD/PDEase_dom"/>
</dbReference>
<accession>A0A0A7G040</accession>
<dbReference type="STRING" id="1561.NPD11_1826"/>
<protein>
    <submittedName>
        <fullName evidence="2">HD domain protein</fullName>
    </submittedName>
</protein>
<dbReference type="EMBL" id="CP006905">
    <property type="protein sequence ID" value="AIY84545.1"/>
    <property type="molecule type" value="Genomic_DNA"/>
</dbReference>
<dbReference type="HOGENOM" id="CLU_000445_92_1_9"/>
<dbReference type="SUPFAM" id="SSF109604">
    <property type="entry name" value="HD-domain/PDEase-like"/>
    <property type="match status" value="1"/>
</dbReference>